<sequence>MSHERQVSDKTQKFEYQLGEAKAMLKDVEYQMTKLKTTLEVMRDVHRVLEQDLEELRQAMRSSRRNRSRAPSGPATQGPQNPLRPEKASSPKKIEAQRSPSVETMEHPSTPPPRPNLSPTTTAPKRKAPESSELRSMNEHRDTTPSRVDPFRNLFDSPRRRAPLRHTDLWDEGDLETRLFFRHHKAMPWPRDERDRHFMTPSYTQKTQDNYSWDKLFLQSHGVSSDSPKKPSGTDPPERTQEGNASVLPRLDDYDGGYLKDMMESMDKDEPSRLSD</sequence>
<evidence type="ECO:0000313" key="2">
    <source>
        <dbReference type="EMBL" id="TRX95806.1"/>
    </source>
</evidence>
<gene>
    <name evidence="2" type="ORF">FHL15_003360</name>
</gene>
<keyword evidence="3" id="KW-1185">Reference proteome</keyword>
<reference evidence="3" key="1">
    <citation type="submission" date="2019-06" db="EMBL/GenBank/DDBJ databases">
        <title>Draft genome sequence of the griseofulvin-producing fungus Xylaria cubensis strain G536.</title>
        <authorList>
            <person name="Mead M.E."/>
            <person name="Raja H.A."/>
            <person name="Steenwyk J.L."/>
            <person name="Knowles S.L."/>
            <person name="Oberlies N.H."/>
            <person name="Rokas A."/>
        </authorList>
    </citation>
    <scope>NUCLEOTIDE SEQUENCE [LARGE SCALE GENOMIC DNA]</scope>
    <source>
        <strain evidence="3">G536</strain>
    </source>
</reference>
<dbReference type="Proteomes" id="UP000319160">
    <property type="component" value="Unassembled WGS sequence"/>
</dbReference>
<evidence type="ECO:0000256" key="1">
    <source>
        <dbReference type="SAM" id="MobiDB-lite"/>
    </source>
</evidence>
<comment type="caution">
    <text evidence="2">The sequence shown here is derived from an EMBL/GenBank/DDBJ whole genome shotgun (WGS) entry which is preliminary data.</text>
</comment>
<feature type="compositionally biased region" description="Basic and acidic residues" evidence="1">
    <location>
        <begin position="84"/>
        <end position="96"/>
    </location>
</feature>
<dbReference type="OrthoDB" id="10408986at2759"/>
<dbReference type="EMBL" id="VFLP01000014">
    <property type="protein sequence ID" value="TRX95806.1"/>
    <property type="molecule type" value="Genomic_DNA"/>
</dbReference>
<dbReference type="AlphaFoldDB" id="A0A553I6G9"/>
<feature type="region of interest" description="Disordered" evidence="1">
    <location>
        <begin position="209"/>
        <end position="276"/>
    </location>
</feature>
<proteinExistence type="predicted"/>
<accession>A0A553I6G9</accession>
<feature type="compositionally biased region" description="Basic and acidic residues" evidence="1">
    <location>
        <begin position="261"/>
        <end position="276"/>
    </location>
</feature>
<feature type="region of interest" description="Disordered" evidence="1">
    <location>
        <begin position="56"/>
        <end position="158"/>
    </location>
</feature>
<evidence type="ECO:0000313" key="3">
    <source>
        <dbReference type="Proteomes" id="UP000319160"/>
    </source>
</evidence>
<protein>
    <submittedName>
        <fullName evidence="2">Uncharacterized protein</fullName>
    </submittedName>
</protein>
<feature type="compositionally biased region" description="Basic and acidic residues" evidence="1">
    <location>
        <begin position="127"/>
        <end position="144"/>
    </location>
</feature>
<name>A0A553I6G9_9PEZI</name>
<organism evidence="2 3">
    <name type="scientific">Xylaria flabelliformis</name>
    <dbReference type="NCBI Taxonomy" id="2512241"/>
    <lineage>
        <taxon>Eukaryota</taxon>
        <taxon>Fungi</taxon>
        <taxon>Dikarya</taxon>
        <taxon>Ascomycota</taxon>
        <taxon>Pezizomycotina</taxon>
        <taxon>Sordariomycetes</taxon>
        <taxon>Xylariomycetidae</taxon>
        <taxon>Xylariales</taxon>
        <taxon>Xylariaceae</taxon>
        <taxon>Xylaria</taxon>
    </lineage>
</organism>